<evidence type="ECO:0000256" key="2">
    <source>
        <dbReference type="ARBA" id="ARBA00009765"/>
    </source>
</evidence>
<comment type="function">
    <text evidence="11">Mediates influx of magnesium ions. Alternates between open and closed states. Activated by low cytoplasmic Mg(2+) levels. Inactive when cytoplasmic Mg(2+) levels are high.</text>
</comment>
<comment type="subcellular location">
    <subcellularLocation>
        <location evidence="1">Cell membrane</location>
        <topology evidence="1">Multi-pass membrane protein</topology>
    </subcellularLocation>
    <subcellularLocation>
        <location evidence="12">Membrane</location>
        <topology evidence="12">Multi-pass membrane protein</topology>
    </subcellularLocation>
</comment>
<evidence type="ECO:0000256" key="12">
    <source>
        <dbReference type="RuleBase" id="RU362010"/>
    </source>
</evidence>
<evidence type="ECO:0000256" key="9">
    <source>
        <dbReference type="ARBA" id="ARBA00023136"/>
    </source>
</evidence>
<gene>
    <name evidence="12 13" type="primary">corA</name>
    <name evidence="13" type="ORF">GXP67_28030</name>
</gene>
<evidence type="ECO:0000256" key="6">
    <source>
        <dbReference type="ARBA" id="ARBA00022842"/>
    </source>
</evidence>
<dbReference type="PANTHER" id="PTHR46494:SF1">
    <property type="entry name" value="CORA FAMILY METAL ION TRANSPORTER (EUROFUNG)"/>
    <property type="match status" value="1"/>
</dbReference>
<dbReference type="PANTHER" id="PTHR46494">
    <property type="entry name" value="CORA FAMILY METAL ION TRANSPORTER (EUROFUNG)"/>
    <property type="match status" value="1"/>
</dbReference>
<keyword evidence="9 12" id="KW-0472">Membrane</keyword>
<dbReference type="GO" id="GO:0000287">
    <property type="term" value="F:magnesium ion binding"/>
    <property type="evidence" value="ECO:0007669"/>
    <property type="project" value="TreeGrafter"/>
</dbReference>
<accession>A0A6C0GRQ1</accession>
<dbReference type="GO" id="GO:0005886">
    <property type="term" value="C:plasma membrane"/>
    <property type="evidence" value="ECO:0007669"/>
    <property type="project" value="UniProtKB-SubCell"/>
</dbReference>
<dbReference type="CDD" id="cd12830">
    <property type="entry name" value="MtCorA-like"/>
    <property type="match status" value="1"/>
</dbReference>
<keyword evidence="6 12" id="KW-0460">Magnesium</keyword>
<feature type="transmembrane region" description="Helical" evidence="12">
    <location>
        <begin position="275"/>
        <end position="294"/>
    </location>
</feature>
<dbReference type="EMBL" id="CP048222">
    <property type="protein sequence ID" value="QHT70222.1"/>
    <property type="molecule type" value="Genomic_DNA"/>
</dbReference>
<evidence type="ECO:0000256" key="5">
    <source>
        <dbReference type="ARBA" id="ARBA00022692"/>
    </source>
</evidence>
<dbReference type="SUPFAM" id="SSF144083">
    <property type="entry name" value="Magnesium transport protein CorA, transmembrane region"/>
    <property type="match status" value="1"/>
</dbReference>
<dbReference type="NCBIfam" id="TIGR00383">
    <property type="entry name" value="corA"/>
    <property type="match status" value="1"/>
</dbReference>
<dbReference type="InterPro" id="IPR004488">
    <property type="entry name" value="Mg/Co-transport_prot_CorA"/>
</dbReference>
<protein>
    <recommendedName>
        <fullName evidence="12">Magnesium transport protein CorA</fullName>
    </recommendedName>
</protein>
<keyword evidence="14" id="KW-1185">Reference proteome</keyword>
<evidence type="ECO:0000256" key="8">
    <source>
        <dbReference type="ARBA" id="ARBA00023065"/>
    </source>
</evidence>
<dbReference type="Proteomes" id="UP000480178">
    <property type="component" value="Chromosome"/>
</dbReference>
<dbReference type="Gene3D" id="3.30.460.20">
    <property type="entry name" value="CorA soluble domain-like"/>
    <property type="match status" value="1"/>
</dbReference>
<keyword evidence="3 12" id="KW-0813">Transport</keyword>
<dbReference type="GO" id="GO:0015095">
    <property type="term" value="F:magnesium ion transmembrane transporter activity"/>
    <property type="evidence" value="ECO:0007669"/>
    <property type="project" value="UniProtKB-UniRule"/>
</dbReference>
<dbReference type="InterPro" id="IPR045861">
    <property type="entry name" value="CorA_cytoplasmic_dom"/>
</dbReference>
<comment type="catalytic activity">
    <reaction evidence="10">
        <text>Mg(2+)(in) = Mg(2+)(out)</text>
        <dbReference type="Rhea" id="RHEA:29827"/>
        <dbReference type="ChEBI" id="CHEBI:18420"/>
    </reaction>
</comment>
<evidence type="ECO:0000313" key="14">
    <source>
        <dbReference type="Proteomes" id="UP000480178"/>
    </source>
</evidence>
<comment type="similarity">
    <text evidence="2 12">Belongs to the CorA metal ion transporter (MIT) (TC 1.A.35) family.</text>
</comment>
<evidence type="ECO:0000256" key="4">
    <source>
        <dbReference type="ARBA" id="ARBA00022475"/>
    </source>
</evidence>
<evidence type="ECO:0000256" key="11">
    <source>
        <dbReference type="ARBA" id="ARBA00045497"/>
    </source>
</evidence>
<organism evidence="13 14">
    <name type="scientific">Rhodocytophaga rosea</name>
    <dbReference type="NCBI Taxonomy" id="2704465"/>
    <lineage>
        <taxon>Bacteria</taxon>
        <taxon>Pseudomonadati</taxon>
        <taxon>Bacteroidota</taxon>
        <taxon>Cytophagia</taxon>
        <taxon>Cytophagales</taxon>
        <taxon>Rhodocytophagaceae</taxon>
        <taxon>Rhodocytophaga</taxon>
    </lineage>
</organism>
<dbReference type="FunFam" id="1.20.58.340:FF:000004">
    <property type="entry name" value="Magnesium transport protein CorA"/>
    <property type="match status" value="1"/>
</dbReference>
<keyword evidence="4 12" id="KW-1003">Cell membrane</keyword>
<evidence type="ECO:0000256" key="10">
    <source>
        <dbReference type="ARBA" id="ARBA00034269"/>
    </source>
</evidence>
<evidence type="ECO:0000256" key="3">
    <source>
        <dbReference type="ARBA" id="ARBA00022448"/>
    </source>
</evidence>
<evidence type="ECO:0000256" key="1">
    <source>
        <dbReference type="ARBA" id="ARBA00004651"/>
    </source>
</evidence>
<dbReference type="AlphaFoldDB" id="A0A6C0GRQ1"/>
<proteinExistence type="inferred from homology"/>
<dbReference type="InterPro" id="IPR002523">
    <property type="entry name" value="MgTranspt_CorA/ZnTranspt_ZntB"/>
</dbReference>
<reference evidence="13 14" key="1">
    <citation type="submission" date="2020-01" db="EMBL/GenBank/DDBJ databases">
        <authorList>
            <person name="Kim M.K."/>
        </authorList>
    </citation>
    <scope>NUCLEOTIDE SEQUENCE [LARGE SCALE GENOMIC DNA]</scope>
    <source>
        <strain evidence="13 14">172606-1</strain>
    </source>
</reference>
<dbReference type="SUPFAM" id="SSF143865">
    <property type="entry name" value="CorA soluble domain-like"/>
    <property type="match status" value="1"/>
</dbReference>
<keyword evidence="7 12" id="KW-1133">Transmembrane helix</keyword>
<keyword evidence="8 12" id="KW-0406">Ion transport</keyword>
<dbReference type="GO" id="GO:0015087">
    <property type="term" value="F:cobalt ion transmembrane transporter activity"/>
    <property type="evidence" value="ECO:0007669"/>
    <property type="project" value="UniProtKB-UniRule"/>
</dbReference>
<dbReference type="KEGG" id="rhoz:GXP67_28030"/>
<dbReference type="InterPro" id="IPR045863">
    <property type="entry name" value="CorA_TM1_TM2"/>
</dbReference>
<keyword evidence="5 12" id="KW-0812">Transmembrane</keyword>
<dbReference type="GO" id="GO:0050897">
    <property type="term" value="F:cobalt ion binding"/>
    <property type="evidence" value="ECO:0007669"/>
    <property type="project" value="TreeGrafter"/>
</dbReference>
<evidence type="ECO:0000313" key="13">
    <source>
        <dbReference type="EMBL" id="QHT70222.1"/>
    </source>
</evidence>
<sequence length="332" mass="38094">MSAVINCVAYAGGQREQAVDIADICEVLQRPGRFVWIGLHEPDEDLLEQVQAAFGLHDLAIEDAHRAHQRPKIEVYGESLFIVLRTVQMNGKENKIEFGETHFFVGLHYIVTVRHGSSLPYTDVRMRCESTPHLLKKGPGFALYALMDAIVDQYFPVVDALEHQLQALEEVIFGESFSRETTARIYGLKRELLEVKRAISPLIDICNRLMRFDLEVLPPDTRPYFRDVYDHTIRINEMVDTLRELLTTALEANFSLISITQNEVMKTQNEVMKRFGGWAAIFAIPTMVAGIYGMNFQWMPELNWRYGYPVVLTLAFGLCLGLYIHFKRSGWF</sequence>
<feature type="transmembrane region" description="Helical" evidence="12">
    <location>
        <begin position="306"/>
        <end position="326"/>
    </location>
</feature>
<name>A0A6C0GRQ1_9BACT</name>
<dbReference type="FunFam" id="1.20.58.340:FF:000012">
    <property type="entry name" value="Magnesium transport protein CorA"/>
    <property type="match status" value="1"/>
</dbReference>
<dbReference type="RefSeq" id="WP_162446204.1">
    <property type="nucleotide sequence ID" value="NZ_CP048222.1"/>
</dbReference>
<evidence type="ECO:0000256" key="7">
    <source>
        <dbReference type="ARBA" id="ARBA00022989"/>
    </source>
</evidence>
<dbReference type="Pfam" id="PF01544">
    <property type="entry name" value="CorA"/>
    <property type="match status" value="1"/>
</dbReference>
<dbReference type="Gene3D" id="1.20.58.340">
    <property type="entry name" value="Magnesium transport protein CorA, transmembrane region"/>
    <property type="match status" value="2"/>
</dbReference>